<feature type="transmembrane region" description="Helical" evidence="7">
    <location>
        <begin position="18"/>
        <end position="41"/>
    </location>
</feature>
<comment type="subcellular location">
    <subcellularLocation>
        <location evidence="1">Cell membrane</location>
        <topology evidence="1">Multi-pass membrane protein</topology>
    </subcellularLocation>
</comment>
<keyword evidence="4 10" id="KW-0067">ATP-binding</keyword>
<organism evidence="10 11">
    <name type="scientific">Paenibacillus oenotherae</name>
    <dbReference type="NCBI Taxonomy" id="1435645"/>
    <lineage>
        <taxon>Bacteria</taxon>
        <taxon>Bacillati</taxon>
        <taxon>Bacillota</taxon>
        <taxon>Bacilli</taxon>
        <taxon>Bacillales</taxon>
        <taxon>Paenibacillaceae</taxon>
        <taxon>Paenibacillus</taxon>
    </lineage>
</organism>
<feature type="transmembrane region" description="Helical" evidence="7">
    <location>
        <begin position="56"/>
        <end position="77"/>
    </location>
</feature>
<evidence type="ECO:0000256" key="4">
    <source>
        <dbReference type="ARBA" id="ARBA00022840"/>
    </source>
</evidence>
<dbReference type="EMBL" id="JAHZIJ010000018">
    <property type="protein sequence ID" value="MBW7476944.1"/>
    <property type="molecule type" value="Genomic_DNA"/>
</dbReference>
<evidence type="ECO:0000256" key="1">
    <source>
        <dbReference type="ARBA" id="ARBA00004651"/>
    </source>
</evidence>
<proteinExistence type="predicted"/>
<evidence type="ECO:0000256" key="6">
    <source>
        <dbReference type="ARBA" id="ARBA00023136"/>
    </source>
</evidence>
<keyword evidence="6 7" id="KW-0472">Membrane</keyword>
<evidence type="ECO:0000256" key="7">
    <source>
        <dbReference type="SAM" id="Phobius"/>
    </source>
</evidence>
<evidence type="ECO:0000256" key="2">
    <source>
        <dbReference type="ARBA" id="ARBA00022692"/>
    </source>
</evidence>
<keyword evidence="3" id="KW-0547">Nucleotide-binding</keyword>
<reference evidence="10 11" key="1">
    <citation type="submission" date="2021-07" db="EMBL/GenBank/DDBJ databases">
        <title>Paenibacillus radiodurans sp. nov., isolated from the southeastern edge of Tengger Desert.</title>
        <authorList>
            <person name="Zhang G."/>
        </authorList>
    </citation>
    <scope>NUCLEOTIDE SEQUENCE [LARGE SCALE GENOMIC DNA]</scope>
    <source>
        <strain evidence="10 11">DT7-4</strain>
    </source>
</reference>
<accession>A0ABS7DAH0</accession>
<dbReference type="SMART" id="SM00382">
    <property type="entry name" value="AAA"/>
    <property type="match status" value="1"/>
</dbReference>
<dbReference type="InterPro" id="IPR011527">
    <property type="entry name" value="ABC1_TM_dom"/>
</dbReference>
<evidence type="ECO:0000259" key="8">
    <source>
        <dbReference type="PROSITE" id="PS50893"/>
    </source>
</evidence>
<protein>
    <submittedName>
        <fullName evidence="10">ABC transporter ATP-binding protein/permease</fullName>
    </submittedName>
</protein>
<dbReference type="RefSeq" id="WP_219874194.1">
    <property type="nucleotide sequence ID" value="NZ_JAHZIJ010000018.1"/>
</dbReference>
<dbReference type="Pfam" id="PF00664">
    <property type="entry name" value="ABC_membrane"/>
    <property type="match status" value="1"/>
</dbReference>
<name>A0ABS7DAH0_9BACL</name>
<gene>
    <name evidence="10" type="ORF">K0T92_19690</name>
</gene>
<dbReference type="Proteomes" id="UP000812277">
    <property type="component" value="Unassembled WGS sequence"/>
</dbReference>
<feature type="transmembrane region" description="Helical" evidence="7">
    <location>
        <begin position="276"/>
        <end position="298"/>
    </location>
</feature>
<dbReference type="InterPro" id="IPR027417">
    <property type="entry name" value="P-loop_NTPase"/>
</dbReference>
<dbReference type="InterPro" id="IPR003593">
    <property type="entry name" value="AAA+_ATPase"/>
</dbReference>
<comment type="caution">
    <text evidence="10">The sequence shown here is derived from an EMBL/GenBank/DDBJ whole genome shotgun (WGS) entry which is preliminary data.</text>
</comment>
<dbReference type="GO" id="GO:0005524">
    <property type="term" value="F:ATP binding"/>
    <property type="evidence" value="ECO:0007669"/>
    <property type="project" value="UniProtKB-KW"/>
</dbReference>
<feature type="domain" description="ABC transporter" evidence="8">
    <location>
        <begin position="336"/>
        <end position="570"/>
    </location>
</feature>
<dbReference type="InterPro" id="IPR003439">
    <property type="entry name" value="ABC_transporter-like_ATP-bd"/>
</dbReference>
<dbReference type="SUPFAM" id="SSF90123">
    <property type="entry name" value="ABC transporter transmembrane region"/>
    <property type="match status" value="1"/>
</dbReference>
<dbReference type="PANTHER" id="PTHR43394">
    <property type="entry name" value="ATP-DEPENDENT PERMEASE MDL1, MITOCHONDRIAL"/>
    <property type="match status" value="1"/>
</dbReference>
<dbReference type="Gene3D" id="3.40.50.300">
    <property type="entry name" value="P-loop containing nucleotide triphosphate hydrolases"/>
    <property type="match status" value="1"/>
</dbReference>
<evidence type="ECO:0000313" key="10">
    <source>
        <dbReference type="EMBL" id="MBW7476944.1"/>
    </source>
</evidence>
<dbReference type="PROSITE" id="PS50929">
    <property type="entry name" value="ABC_TM1F"/>
    <property type="match status" value="1"/>
</dbReference>
<evidence type="ECO:0000313" key="11">
    <source>
        <dbReference type="Proteomes" id="UP000812277"/>
    </source>
</evidence>
<keyword evidence="2 7" id="KW-0812">Transmembrane</keyword>
<dbReference type="InterPro" id="IPR017871">
    <property type="entry name" value="ABC_transporter-like_CS"/>
</dbReference>
<feature type="domain" description="ABC transmembrane type-1" evidence="9">
    <location>
        <begin position="21"/>
        <end position="297"/>
    </location>
</feature>
<dbReference type="InterPro" id="IPR036640">
    <property type="entry name" value="ABC1_TM_sf"/>
</dbReference>
<evidence type="ECO:0000256" key="5">
    <source>
        <dbReference type="ARBA" id="ARBA00022989"/>
    </source>
</evidence>
<feature type="transmembrane region" description="Helical" evidence="7">
    <location>
        <begin position="138"/>
        <end position="155"/>
    </location>
</feature>
<dbReference type="Gene3D" id="1.20.1560.10">
    <property type="entry name" value="ABC transporter type 1, transmembrane domain"/>
    <property type="match status" value="1"/>
</dbReference>
<evidence type="ECO:0000256" key="3">
    <source>
        <dbReference type="ARBA" id="ARBA00022741"/>
    </source>
</evidence>
<sequence>MKHGVFWRLLFFVKPFRLWAFFAVAASLVIVGIDIFIAYFIKVLTNDAIDQNYSELFRHMIMVFGAVVCGVLFKYIAKFSSVKFSAKSLESIRNALTQHLQKTAVEAIENRQTGDIIARMTNDTYVVQNYFTHKFANLIYHPLVFISAIIVLAFINWQLVLITTLLTPIAIIASHMITKPIERHVKQLQEHLGEGNAVLHDTIGGMSIVKAFNARDRIVQQYETIMNEALSKAVEVEKRRAWLSPLTIFLQMTPVILCVVYGGYMAVQGEIGVSDLILFIYLLFHIGMSVAVIPDLIFSSKEASGAAGRMFEILDHPVEPTGSDVLKPNEAAEAVVEFAGVSFQYSEGSRILDHVSFTLPLGQTFALVGPSGSGKSTIFKLLCGYYEQQEGEVKLYGQQLRQLQLDELRSKIALVSQDTYLFPATIAENIAYGNARATMADIVKAAKMANAHEFIIALEKGYESFVGERGANLSGGEKQRLAIARAILKDAPILLLDEPTSALDTQSELLVQEALGRWMKGRTVLMIAHRLSTIAEADEILVLDGGRLVERGTHKQLLKQDGLYRKLVAESLSHDQGDLIEIG</sequence>
<dbReference type="PROSITE" id="PS50893">
    <property type="entry name" value="ABC_TRANSPORTER_2"/>
    <property type="match status" value="1"/>
</dbReference>
<evidence type="ECO:0000259" key="9">
    <source>
        <dbReference type="PROSITE" id="PS50929"/>
    </source>
</evidence>
<feature type="transmembrane region" description="Helical" evidence="7">
    <location>
        <begin position="241"/>
        <end position="264"/>
    </location>
</feature>
<dbReference type="PROSITE" id="PS00211">
    <property type="entry name" value="ABC_TRANSPORTER_1"/>
    <property type="match status" value="1"/>
</dbReference>
<dbReference type="Pfam" id="PF00005">
    <property type="entry name" value="ABC_tran"/>
    <property type="match status" value="1"/>
</dbReference>
<dbReference type="CDD" id="cd07346">
    <property type="entry name" value="ABC_6TM_exporters"/>
    <property type="match status" value="1"/>
</dbReference>
<dbReference type="SUPFAM" id="SSF52540">
    <property type="entry name" value="P-loop containing nucleoside triphosphate hydrolases"/>
    <property type="match status" value="1"/>
</dbReference>
<keyword evidence="11" id="KW-1185">Reference proteome</keyword>
<dbReference type="InterPro" id="IPR039421">
    <property type="entry name" value="Type_1_exporter"/>
</dbReference>
<keyword evidence="5 7" id="KW-1133">Transmembrane helix</keyword>
<dbReference type="PANTHER" id="PTHR43394:SF1">
    <property type="entry name" value="ATP-BINDING CASSETTE SUB-FAMILY B MEMBER 10, MITOCHONDRIAL"/>
    <property type="match status" value="1"/>
</dbReference>